<gene>
    <name evidence="1" type="ORF">MKS88_005622</name>
</gene>
<organism evidence="1 2">
    <name type="scientific">Plasmodium brasilianum</name>
    <dbReference type="NCBI Taxonomy" id="5824"/>
    <lineage>
        <taxon>Eukaryota</taxon>
        <taxon>Sar</taxon>
        <taxon>Alveolata</taxon>
        <taxon>Apicomplexa</taxon>
        <taxon>Aconoidasida</taxon>
        <taxon>Haemosporida</taxon>
        <taxon>Plasmodiidae</taxon>
        <taxon>Plasmodium</taxon>
        <taxon>Plasmodium (Plasmodium)</taxon>
    </lineage>
</organism>
<reference evidence="1" key="1">
    <citation type="submission" date="2022-06" db="EMBL/GenBank/DDBJ databases">
        <title>The First Complete Genome of the Simian Malaria Parasite Plasmodium brasilianum.</title>
        <authorList>
            <person name="Bajic M."/>
            <person name="Ravishankar S."/>
        </authorList>
    </citation>
    <scope>NUCLEOTIDE SEQUENCE</scope>
    <source>
        <strain evidence="1">Bolivian I</strain>
    </source>
</reference>
<protein>
    <submittedName>
        <fullName evidence="1">Uncharacterized protein</fullName>
    </submittedName>
</protein>
<dbReference type="EMBL" id="CM043782">
    <property type="protein sequence ID" value="KAI4834941.1"/>
    <property type="molecule type" value="Genomic_DNA"/>
</dbReference>
<keyword evidence="2" id="KW-1185">Reference proteome</keyword>
<name>A0ACB9Y1B7_PLABR</name>
<evidence type="ECO:0000313" key="2">
    <source>
        <dbReference type="Proteomes" id="UP001056978"/>
    </source>
</evidence>
<dbReference type="Proteomes" id="UP001056978">
    <property type="component" value="Chromosome 14"/>
</dbReference>
<proteinExistence type="predicted"/>
<evidence type="ECO:0000313" key="1">
    <source>
        <dbReference type="EMBL" id="KAI4834941.1"/>
    </source>
</evidence>
<accession>A0ACB9Y1B7</accession>
<sequence>MINSKRIYFFYFVCPLFKRRLTSKGISTSTQLIVTCVKDTYRSKIFSKIKWNCISNDILKNKDKFNIEEMLNIINIVSRLHFGKKILILLKPFLLAKLENDNCNYVERIITSYIRANINDDIFYYELCLKVKKNLNAFSQSSLINLLYNINFHSSVNNEYIAKMEIEIISHLMLNIQMEDILNNSFEMKHQKDKISGVKESTLGENSTYCSGDKLYNGKRRQVKEEKINAENILVNEVEKDQAQSTPTKNLFHLKNYHIILLLYAVSNYLLHLHLKNKSNAKSNDNFFKELKKYFKWYDALKMLTHENILVLLGQISPFYLFLLYKAILNSLYIFDDNTMNENLLNHVKDRINNITLQLKNNDTHVKGKTNELIKYINILQQNLIHYSENRKINFQRNYRHNIELVKVILALLQENNKYDINKYYAWHREKVEKVQTILRVIEKG</sequence>
<comment type="caution">
    <text evidence="1">The sequence shown here is derived from an EMBL/GenBank/DDBJ whole genome shotgun (WGS) entry which is preliminary data.</text>
</comment>